<dbReference type="AlphaFoldDB" id="A0A7N0TRR7"/>
<dbReference type="Proteomes" id="UP000594263">
    <property type="component" value="Unplaced"/>
</dbReference>
<accession>A0A7N0TRR7</accession>
<proteinExistence type="predicted"/>
<keyword evidence="2" id="KW-1185">Reference proteome</keyword>
<evidence type="ECO:0000313" key="2">
    <source>
        <dbReference type="Proteomes" id="UP000594263"/>
    </source>
</evidence>
<dbReference type="Gramene" id="Kaladp0042s0236.1.v1.1">
    <property type="protein sequence ID" value="Kaladp0042s0236.1.v1.1.CDS.1"/>
    <property type="gene ID" value="Kaladp0042s0236.v1.1"/>
</dbReference>
<sequence length="124" mass="13688">MAALAVGICSSNFHNNSQISGKDHLKISACKTRFSLSCRISEPDKGQTDLGTRRSKKELKLLPAQALMELEKIVKGLRASLSPKQKGDGKDVLLMSLSFAVLVYISQRIVCAYCAWKSFNHSSW</sequence>
<organism evidence="1 2">
    <name type="scientific">Kalanchoe fedtschenkoi</name>
    <name type="common">Lavender scallops</name>
    <name type="synonym">South American air plant</name>
    <dbReference type="NCBI Taxonomy" id="63787"/>
    <lineage>
        <taxon>Eukaryota</taxon>
        <taxon>Viridiplantae</taxon>
        <taxon>Streptophyta</taxon>
        <taxon>Embryophyta</taxon>
        <taxon>Tracheophyta</taxon>
        <taxon>Spermatophyta</taxon>
        <taxon>Magnoliopsida</taxon>
        <taxon>eudicotyledons</taxon>
        <taxon>Gunneridae</taxon>
        <taxon>Pentapetalae</taxon>
        <taxon>Saxifragales</taxon>
        <taxon>Crassulaceae</taxon>
        <taxon>Kalanchoe</taxon>
    </lineage>
</organism>
<protein>
    <submittedName>
        <fullName evidence="1">Uncharacterized protein</fullName>
    </submittedName>
</protein>
<dbReference type="EnsemblPlants" id="Kaladp0042s0236.1.v1.1">
    <property type="protein sequence ID" value="Kaladp0042s0236.1.v1.1.CDS.1"/>
    <property type="gene ID" value="Kaladp0042s0236.v1.1"/>
</dbReference>
<evidence type="ECO:0000313" key="1">
    <source>
        <dbReference type="EnsemblPlants" id="Kaladp0042s0236.1.v1.1.CDS.1"/>
    </source>
</evidence>
<reference evidence="1" key="1">
    <citation type="submission" date="2021-01" db="UniProtKB">
        <authorList>
            <consortium name="EnsemblPlants"/>
        </authorList>
    </citation>
    <scope>IDENTIFICATION</scope>
</reference>
<name>A0A7N0TRR7_KALFE</name>